<comment type="subcellular location">
    <subcellularLocation>
        <location evidence="1">Cell membrane</location>
        <topology evidence="1">Multi-pass membrane protein</topology>
    </subcellularLocation>
</comment>
<proteinExistence type="inferred from homology"/>
<dbReference type="PANTHER" id="PTHR30506:SF3">
    <property type="entry name" value="UPF0126 INNER MEMBRANE PROTEIN YADS-RELATED"/>
    <property type="match status" value="1"/>
</dbReference>
<organism evidence="9 10">
    <name type="scientific">Oceanococcus atlanticus</name>
    <dbReference type="NCBI Taxonomy" id="1317117"/>
    <lineage>
        <taxon>Bacteria</taxon>
        <taxon>Pseudomonadati</taxon>
        <taxon>Pseudomonadota</taxon>
        <taxon>Gammaproteobacteria</taxon>
        <taxon>Chromatiales</taxon>
        <taxon>Oceanococcaceae</taxon>
        <taxon>Oceanococcus</taxon>
    </lineage>
</organism>
<dbReference type="EMBL" id="AQQV01000003">
    <property type="protein sequence ID" value="ORE86395.1"/>
    <property type="molecule type" value="Genomic_DNA"/>
</dbReference>
<evidence type="ECO:0000256" key="6">
    <source>
        <dbReference type="ARBA" id="ARBA00023136"/>
    </source>
</evidence>
<feature type="transmembrane region" description="Helical" evidence="7">
    <location>
        <begin position="174"/>
        <end position="193"/>
    </location>
</feature>
<evidence type="ECO:0000259" key="8">
    <source>
        <dbReference type="Pfam" id="PF03458"/>
    </source>
</evidence>
<dbReference type="GO" id="GO:0005886">
    <property type="term" value="C:plasma membrane"/>
    <property type="evidence" value="ECO:0007669"/>
    <property type="project" value="UniProtKB-SubCell"/>
</dbReference>
<dbReference type="InterPro" id="IPR005115">
    <property type="entry name" value="Gly_transporter"/>
</dbReference>
<evidence type="ECO:0000256" key="1">
    <source>
        <dbReference type="ARBA" id="ARBA00004651"/>
    </source>
</evidence>
<reference evidence="9 10" key="1">
    <citation type="submission" date="2013-04" db="EMBL/GenBank/DDBJ databases">
        <title>Oceanococcus atlanticus 22II-S10r2 Genome Sequencing.</title>
        <authorList>
            <person name="Lai Q."/>
            <person name="Li G."/>
            <person name="Shao Z."/>
        </authorList>
    </citation>
    <scope>NUCLEOTIDE SEQUENCE [LARGE SCALE GENOMIC DNA]</scope>
    <source>
        <strain evidence="9 10">22II-S10r2</strain>
    </source>
</reference>
<comment type="similarity">
    <text evidence="2">Belongs to the UPF0126 family.</text>
</comment>
<dbReference type="Proteomes" id="UP000192342">
    <property type="component" value="Unassembled WGS sequence"/>
</dbReference>
<feature type="transmembrane region" description="Helical" evidence="7">
    <location>
        <begin position="66"/>
        <end position="83"/>
    </location>
</feature>
<evidence type="ECO:0000256" key="2">
    <source>
        <dbReference type="ARBA" id="ARBA00008193"/>
    </source>
</evidence>
<protein>
    <recommendedName>
        <fullName evidence="8">Glycine transporter domain-containing protein</fullName>
    </recommendedName>
</protein>
<evidence type="ECO:0000313" key="9">
    <source>
        <dbReference type="EMBL" id="ORE86395.1"/>
    </source>
</evidence>
<keyword evidence="3" id="KW-1003">Cell membrane</keyword>
<evidence type="ECO:0000256" key="5">
    <source>
        <dbReference type="ARBA" id="ARBA00022989"/>
    </source>
</evidence>
<feature type="transmembrane region" description="Helical" evidence="7">
    <location>
        <begin position="32"/>
        <end position="51"/>
    </location>
</feature>
<feature type="transmembrane region" description="Helical" evidence="7">
    <location>
        <begin position="90"/>
        <end position="111"/>
    </location>
</feature>
<dbReference type="RefSeq" id="WP_083562710.1">
    <property type="nucleotide sequence ID" value="NZ_AQQV01000003.1"/>
</dbReference>
<keyword evidence="4 7" id="KW-0812">Transmembrane</keyword>
<feature type="transmembrane region" description="Helical" evidence="7">
    <location>
        <begin position="117"/>
        <end position="136"/>
    </location>
</feature>
<evidence type="ECO:0000313" key="10">
    <source>
        <dbReference type="Proteomes" id="UP000192342"/>
    </source>
</evidence>
<dbReference type="Pfam" id="PF03458">
    <property type="entry name" value="Gly_transporter"/>
    <property type="match status" value="2"/>
</dbReference>
<gene>
    <name evidence="9" type="ORF">ATO7_13898</name>
</gene>
<name>A0A1Y1SDK6_9GAMM</name>
<feature type="transmembrane region" description="Helical" evidence="7">
    <location>
        <begin position="7"/>
        <end position="25"/>
    </location>
</feature>
<comment type="caution">
    <text evidence="9">The sequence shown here is derived from an EMBL/GenBank/DDBJ whole genome shotgun (WGS) entry which is preliminary data.</text>
</comment>
<keyword evidence="5 7" id="KW-1133">Transmembrane helix</keyword>
<feature type="transmembrane region" description="Helical" evidence="7">
    <location>
        <begin position="148"/>
        <end position="168"/>
    </location>
</feature>
<dbReference type="PANTHER" id="PTHR30506">
    <property type="entry name" value="INNER MEMBRANE PROTEIN"/>
    <property type="match status" value="1"/>
</dbReference>
<accession>A0A1Y1SDK6</accession>
<evidence type="ECO:0000256" key="7">
    <source>
        <dbReference type="SAM" id="Phobius"/>
    </source>
</evidence>
<keyword evidence="6 7" id="KW-0472">Membrane</keyword>
<feature type="domain" description="Glycine transporter" evidence="8">
    <location>
        <begin position="95"/>
        <end position="167"/>
    </location>
</feature>
<evidence type="ECO:0000256" key="3">
    <source>
        <dbReference type="ARBA" id="ARBA00022475"/>
    </source>
</evidence>
<dbReference type="AlphaFoldDB" id="A0A1Y1SDK6"/>
<dbReference type="OrthoDB" id="9791874at2"/>
<evidence type="ECO:0000256" key="4">
    <source>
        <dbReference type="ARBA" id="ARBA00022692"/>
    </source>
</evidence>
<feature type="domain" description="Glycine transporter" evidence="8">
    <location>
        <begin position="10"/>
        <end position="83"/>
    </location>
</feature>
<keyword evidence="10" id="KW-1185">Reference proteome</keyword>
<sequence>MPILSELMYWLSQAAVASMAAAAVIEAGRKRFDLFGMLVVAVSAALGGGSLRDMLLDRPVFWVRDQTYLLTALGAALLMFFIARRWRMPLRMFLISDALGLALFTVVGTRVALNMEAAWLTASFLGVVTGVMGGILRDILCNEEPLVFQGPLYATAAWAGALFYIVLIDQGLSGVVPALLAGSLVFGLRVAALRWTWRLPSYRDADDARD</sequence>